<organism evidence="3 4">
    <name type="scientific">Dichotomopilus funicola</name>
    <dbReference type="NCBI Taxonomy" id="1934379"/>
    <lineage>
        <taxon>Eukaryota</taxon>
        <taxon>Fungi</taxon>
        <taxon>Dikarya</taxon>
        <taxon>Ascomycota</taxon>
        <taxon>Pezizomycotina</taxon>
        <taxon>Sordariomycetes</taxon>
        <taxon>Sordariomycetidae</taxon>
        <taxon>Sordariales</taxon>
        <taxon>Chaetomiaceae</taxon>
        <taxon>Dichotomopilus</taxon>
    </lineage>
</organism>
<dbReference type="InterPro" id="IPR014710">
    <property type="entry name" value="RmlC-like_jellyroll"/>
</dbReference>
<dbReference type="InterPro" id="IPR013096">
    <property type="entry name" value="Cupin_2"/>
</dbReference>
<comment type="caution">
    <text evidence="3">The sequence shown here is derived from an EMBL/GenBank/DDBJ whole genome shotgun (WGS) entry which is preliminary data.</text>
</comment>
<dbReference type="Gene3D" id="2.60.120.10">
    <property type="entry name" value="Jelly Rolls"/>
    <property type="match status" value="1"/>
</dbReference>
<feature type="region of interest" description="Disordered" evidence="1">
    <location>
        <begin position="98"/>
        <end position="117"/>
    </location>
</feature>
<name>A0AAN6UYW5_9PEZI</name>
<reference evidence="3" key="1">
    <citation type="journal article" date="2023" name="Mol. Phylogenet. Evol.">
        <title>Genome-scale phylogeny and comparative genomics of the fungal order Sordariales.</title>
        <authorList>
            <person name="Hensen N."/>
            <person name="Bonometti L."/>
            <person name="Westerberg I."/>
            <person name="Brannstrom I.O."/>
            <person name="Guillou S."/>
            <person name="Cros-Aarteil S."/>
            <person name="Calhoun S."/>
            <person name="Haridas S."/>
            <person name="Kuo A."/>
            <person name="Mondo S."/>
            <person name="Pangilinan J."/>
            <person name="Riley R."/>
            <person name="LaButti K."/>
            <person name="Andreopoulos B."/>
            <person name="Lipzen A."/>
            <person name="Chen C."/>
            <person name="Yan M."/>
            <person name="Daum C."/>
            <person name="Ng V."/>
            <person name="Clum A."/>
            <person name="Steindorff A."/>
            <person name="Ohm R.A."/>
            <person name="Martin F."/>
            <person name="Silar P."/>
            <person name="Natvig D.O."/>
            <person name="Lalanne C."/>
            <person name="Gautier V."/>
            <person name="Ament-Velasquez S.L."/>
            <person name="Kruys A."/>
            <person name="Hutchinson M.I."/>
            <person name="Powell A.J."/>
            <person name="Barry K."/>
            <person name="Miller A.N."/>
            <person name="Grigoriev I.V."/>
            <person name="Debuchy R."/>
            <person name="Gladieux P."/>
            <person name="Hiltunen Thoren M."/>
            <person name="Johannesson H."/>
        </authorList>
    </citation>
    <scope>NUCLEOTIDE SEQUENCE</scope>
    <source>
        <strain evidence="3">CBS 141.50</strain>
    </source>
</reference>
<dbReference type="EMBL" id="MU853613">
    <property type="protein sequence ID" value="KAK4141326.1"/>
    <property type="molecule type" value="Genomic_DNA"/>
</dbReference>
<dbReference type="AlphaFoldDB" id="A0AAN6UYW5"/>
<dbReference type="Proteomes" id="UP001302676">
    <property type="component" value="Unassembled WGS sequence"/>
</dbReference>
<evidence type="ECO:0000313" key="4">
    <source>
        <dbReference type="Proteomes" id="UP001302676"/>
    </source>
</evidence>
<accession>A0AAN6UYW5</accession>
<sequence>MASFLPLIQDILPMILPTSVAVTKAADILPPEPETRAIESENGGTTTTGVKVISRHAVVNMTDSMCTSVLVVKPGSSTSVRHHGEQETIIYAVSGKGSLLSQPRGDKEEPERHELGPGDFAFVPAWTEHQISNDSTVDFHLVIVRNGGSPVEVHLTGWGGPEARPKR</sequence>
<feature type="domain" description="Cupin type-2" evidence="2">
    <location>
        <begin position="70"/>
        <end position="144"/>
    </location>
</feature>
<dbReference type="GeneID" id="87814603"/>
<keyword evidence="4" id="KW-1185">Reference proteome</keyword>
<proteinExistence type="predicted"/>
<dbReference type="RefSeq" id="XP_062634697.1">
    <property type="nucleotide sequence ID" value="XM_062777990.1"/>
</dbReference>
<dbReference type="SUPFAM" id="SSF51182">
    <property type="entry name" value="RmlC-like cupins"/>
    <property type="match status" value="1"/>
</dbReference>
<dbReference type="InterPro" id="IPR011051">
    <property type="entry name" value="RmlC_Cupin_sf"/>
</dbReference>
<dbReference type="Pfam" id="PF07883">
    <property type="entry name" value="Cupin_2"/>
    <property type="match status" value="1"/>
</dbReference>
<evidence type="ECO:0000256" key="1">
    <source>
        <dbReference type="SAM" id="MobiDB-lite"/>
    </source>
</evidence>
<feature type="compositionally biased region" description="Basic and acidic residues" evidence="1">
    <location>
        <begin position="104"/>
        <end position="116"/>
    </location>
</feature>
<gene>
    <name evidence="3" type="ORF">C8A04DRAFT_14169</name>
</gene>
<reference evidence="3" key="2">
    <citation type="submission" date="2023-05" db="EMBL/GenBank/DDBJ databases">
        <authorList>
            <consortium name="Lawrence Berkeley National Laboratory"/>
            <person name="Steindorff A."/>
            <person name="Hensen N."/>
            <person name="Bonometti L."/>
            <person name="Westerberg I."/>
            <person name="Brannstrom I.O."/>
            <person name="Guillou S."/>
            <person name="Cros-Aarteil S."/>
            <person name="Calhoun S."/>
            <person name="Haridas S."/>
            <person name="Kuo A."/>
            <person name="Mondo S."/>
            <person name="Pangilinan J."/>
            <person name="Riley R."/>
            <person name="Labutti K."/>
            <person name="Andreopoulos B."/>
            <person name="Lipzen A."/>
            <person name="Chen C."/>
            <person name="Yanf M."/>
            <person name="Daum C."/>
            <person name="Ng V."/>
            <person name="Clum A."/>
            <person name="Ohm R."/>
            <person name="Martin F."/>
            <person name="Silar P."/>
            <person name="Natvig D."/>
            <person name="Lalanne C."/>
            <person name="Gautier V."/>
            <person name="Ament-Velasquez S.L."/>
            <person name="Kruys A."/>
            <person name="Hutchinson M.I."/>
            <person name="Powell A.J."/>
            <person name="Barry K."/>
            <person name="Miller A.N."/>
            <person name="Grigoriev I.V."/>
            <person name="Debuchy R."/>
            <person name="Gladieux P."/>
            <person name="Thoren M.H."/>
            <person name="Johannesson H."/>
        </authorList>
    </citation>
    <scope>NUCLEOTIDE SEQUENCE</scope>
    <source>
        <strain evidence="3">CBS 141.50</strain>
    </source>
</reference>
<evidence type="ECO:0000259" key="2">
    <source>
        <dbReference type="Pfam" id="PF07883"/>
    </source>
</evidence>
<protein>
    <recommendedName>
        <fullName evidence="2">Cupin type-2 domain-containing protein</fullName>
    </recommendedName>
</protein>
<evidence type="ECO:0000313" key="3">
    <source>
        <dbReference type="EMBL" id="KAK4141326.1"/>
    </source>
</evidence>